<proteinExistence type="predicted"/>
<accession>C6XNH5</accession>
<protein>
    <recommendedName>
        <fullName evidence="1">DUF1828 domain-containing protein</fullName>
    </recommendedName>
</protein>
<name>C6XNH5_HIRBI</name>
<dbReference type="eggNOG" id="ENOG5032YXW">
    <property type="taxonomic scope" value="Bacteria"/>
</dbReference>
<organism evidence="2 3">
    <name type="scientific">Hirschia baltica (strain ATCC 49814 / DSM 5838 / IFAM 1418)</name>
    <dbReference type="NCBI Taxonomy" id="582402"/>
    <lineage>
        <taxon>Bacteria</taxon>
        <taxon>Pseudomonadati</taxon>
        <taxon>Pseudomonadota</taxon>
        <taxon>Alphaproteobacteria</taxon>
        <taxon>Hyphomonadales</taxon>
        <taxon>Hyphomonadaceae</taxon>
        <taxon>Hirschia</taxon>
    </lineage>
</organism>
<evidence type="ECO:0000259" key="1">
    <source>
        <dbReference type="Pfam" id="PF08861"/>
    </source>
</evidence>
<dbReference type="RefSeq" id="WP_015828269.1">
    <property type="nucleotide sequence ID" value="NC_012982.1"/>
</dbReference>
<dbReference type="KEGG" id="hba:Hbal_2439"/>
<dbReference type="AlphaFoldDB" id="C6XNH5"/>
<dbReference type="HOGENOM" id="CLU_1033554_0_0_5"/>
<evidence type="ECO:0000313" key="3">
    <source>
        <dbReference type="Proteomes" id="UP000002745"/>
    </source>
</evidence>
<sequence>MNVEQVCKEFCSGLKATEVPMGLAIATPFKGEDGDAVSIYMRKQVGIEARVRFEEDGQLLAKLAEEGFTADTQTRSSAFSSLLKKHGAFFDEEEWLIHSEYVAEEQAPAAFLRFLELMVRIDDLKLLSKTTVARAFKDDLKEFLEANFSDNFEIQEEESAIDGADNYVSDFVMKTLTGRTLAIYAVSSEVKALEALLLWQEAIRLNVKDLTILAVLENSKPQGLRQNTMSRLMNSDVNLAAFDNAQSDLVKKMERQLEISEGSKYHPES</sequence>
<dbReference type="Pfam" id="PF08861">
    <property type="entry name" value="DUF1828"/>
    <property type="match status" value="1"/>
</dbReference>
<dbReference type="EMBL" id="CP001678">
    <property type="protein sequence ID" value="ACT60119.1"/>
    <property type="molecule type" value="Genomic_DNA"/>
</dbReference>
<feature type="domain" description="DUF1828" evidence="1">
    <location>
        <begin position="27"/>
        <end position="121"/>
    </location>
</feature>
<dbReference type="Proteomes" id="UP000002745">
    <property type="component" value="Chromosome"/>
</dbReference>
<gene>
    <name evidence="2" type="ordered locus">Hbal_2439</name>
</gene>
<evidence type="ECO:0000313" key="2">
    <source>
        <dbReference type="EMBL" id="ACT60119.1"/>
    </source>
</evidence>
<dbReference type="InterPro" id="IPR014960">
    <property type="entry name" value="DUF1828"/>
</dbReference>
<keyword evidence="3" id="KW-1185">Reference proteome</keyword>
<reference evidence="3" key="1">
    <citation type="journal article" date="2011" name="J. Bacteriol.">
        <title>Genome sequences of eight morphologically diverse alphaproteobacteria.</title>
        <authorList>
            <consortium name="US DOE Joint Genome Institute"/>
            <person name="Brown P.J."/>
            <person name="Kysela D.T."/>
            <person name="Buechlein A."/>
            <person name="Hemmerich C."/>
            <person name="Brun Y.V."/>
        </authorList>
    </citation>
    <scope>NUCLEOTIDE SEQUENCE [LARGE SCALE GENOMIC DNA]</scope>
    <source>
        <strain evidence="3">ATCC 49814 / DSM 5838 / IFAM 1418</strain>
    </source>
</reference>
<dbReference type="OrthoDB" id="7565865at2"/>